<proteinExistence type="predicted"/>
<protein>
    <submittedName>
        <fullName evidence="1">Necrosis virulence factor</fullName>
    </submittedName>
</protein>
<gene>
    <name evidence="1" type="primary">Nec1</name>
</gene>
<organism evidence="1">
    <name type="scientific">Streptomyces bottropensis</name>
    <dbReference type="NCBI Taxonomy" id="42235"/>
    <lineage>
        <taxon>Bacteria</taxon>
        <taxon>Bacillati</taxon>
        <taxon>Actinomycetota</taxon>
        <taxon>Actinomycetes</taxon>
        <taxon>Kitasatosporales</taxon>
        <taxon>Streptomycetaceae</taxon>
        <taxon>Streptomyces</taxon>
    </lineage>
</organism>
<dbReference type="AlphaFoldDB" id="A0A0K8K5S9"/>
<feature type="non-terminal residue" evidence="1">
    <location>
        <position position="1"/>
    </location>
</feature>
<feature type="non-terminal residue" evidence="1">
    <location>
        <position position="70"/>
    </location>
</feature>
<dbReference type="EMBL" id="LN880528">
    <property type="protein sequence ID" value="CUI25661.1"/>
    <property type="molecule type" value="Genomic_DNA"/>
</dbReference>
<accession>A0A0K8K5S9</accession>
<reference evidence="1" key="1">
    <citation type="submission" date="2015-08" db="EMBL/GenBank/DDBJ databases">
        <title>Characterization of pathogenic Streptomyces species isolated from diseased potatoes in Spain.</title>
        <authorList>
            <person name="Sarwar A."/>
            <person name="Osorio C.R."/>
            <person name="Cabaleiro C."/>
            <person name="Latif Z."/>
        </authorList>
    </citation>
    <scope>NUCLEOTIDE SEQUENCE</scope>
</reference>
<sequence length="70" mass="8029">LGPVCFFLKRLLNTSPAERTCSESENSHSWRSHANLWSDAKDSIKFAKASRSYEPCDYSRRVGRCGRKSF</sequence>
<name>A0A0K8K5S9_9ACTN</name>
<evidence type="ECO:0000313" key="1">
    <source>
        <dbReference type="EMBL" id="CUI25661.1"/>
    </source>
</evidence>